<reference evidence="2" key="1">
    <citation type="submission" date="2022-01" db="EMBL/GenBank/DDBJ databases">
        <authorList>
            <person name="King R."/>
        </authorList>
    </citation>
    <scope>NUCLEOTIDE SEQUENCE</scope>
</reference>
<accession>A0A9N9MWD4</accession>
<dbReference type="OrthoDB" id="6742844at2759"/>
<evidence type="ECO:0000313" key="2">
    <source>
        <dbReference type="EMBL" id="CAG9770428.1"/>
    </source>
</evidence>
<evidence type="ECO:0000256" key="1">
    <source>
        <dbReference type="SAM" id="SignalP"/>
    </source>
</evidence>
<dbReference type="EMBL" id="OU892282">
    <property type="protein sequence ID" value="CAG9770428.1"/>
    <property type="molecule type" value="Genomic_DNA"/>
</dbReference>
<gene>
    <name evidence="2" type="ORF">CEUTPL_LOCUS10881</name>
</gene>
<organism evidence="2 3">
    <name type="scientific">Ceutorhynchus assimilis</name>
    <name type="common">cabbage seed weevil</name>
    <dbReference type="NCBI Taxonomy" id="467358"/>
    <lineage>
        <taxon>Eukaryota</taxon>
        <taxon>Metazoa</taxon>
        <taxon>Ecdysozoa</taxon>
        <taxon>Arthropoda</taxon>
        <taxon>Hexapoda</taxon>
        <taxon>Insecta</taxon>
        <taxon>Pterygota</taxon>
        <taxon>Neoptera</taxon>
        <taxon>Endopterygota</taxon>
        <taxon>Coleoptera</taxon>
        <taxon>Polyphaga</taxon>
        <taxon>Cucujiformia</taxon>
        <taxon>Curculionidae</taxon>
        <taxon>Ceutorhynchinae</taxon>
        <taxon>Ceutorhynchus</taxon>
    </lineage>
</organism>
<keyword evidence="3" id="KW-1185">Reference proteome</keyword>
<sequence length="587" mass="60668">MNQKAYSVLFCALLASTFVHELRAKGVAPVSSRLEAFERSAPKEICELKCSFNETVTISSGLTIVVVEEVLVIANLSSSVALLIDVSAQIVVLLDGTTGAGIAIDLTTQTGVHIESGLWVKSKVTIDVFIKSLKGGLSAILKITGAIKFSLKSASAKILKLVNQIIVKLIADIDAQLVQDASFGLKLIIAISSQLIGLLKGSLKGLLKVIGSVAIKLTNDLAGLLNALDGLASIVVKVAGNLTALLEAGVVLNLSLILSASTGLEVLINILLQIGAVINIGEKLGAILNDPESLFKLLAQLGGNTAIGISGALLVVADIIALINGHQTIEQVISIIIQFISVSVHKTTQDLGIVLKATLEGLLEVLSHLKATAGLKALITTIQALIDGTLVIGGVNISTILAKLLAPLHTSSSSPLEVVIWIVLQLKGIVQISLLIPYILLVLIVKLNSALGLQQLIALGIKINADISSAAGGILKSLLKNVLSIITGLLTGRFYDVLIKLPGIGTIIKALDAALSAATKGEFSLKALLNGSTSVKDLIKGLLQVVTGIHLGCSSAILAQIKAILEVTGSASACVHVNVTTSITVGG</sequence>
<dbReference type="Proteomes" id="UP001152799">
    <property type="component" value="Chromosome 6"/>
</dbReference>
<proteinExistence type="predicted"/>
<evidence type="ECO:0000313" key="3">
    <source>
        <dbReference type="Proteomes" id="UP001152799"/>
    </source>
</evidence>
<name>A0A9N9MWD4_9CUCU</name>
<dbReference type="AlphaFoldDB" id="A0A9N9MWD4"/>
<keyword evidence="1" id="KW-0732">Signal</keyword>
<feature type="chain" id="PRO_5040429743" evidence="1">
    <location>
        <begin position="25"/>
        <end position="587"/>
    </location>
</feature>
<protein>
    <submittedName>
        <fullName evidence="2">Uncharacterized protein</fullName>
    </submittedName>
</protein>
<feature type="signal peptide" evidence="1">
    <location>
        <begin position="1"/>
        <end position="24"/>
    </location>
</feature>